<dbReference type="InterPro" id="IPR013766">
    <property type="entry name" value="Thioredoxin_domain"/>
</dbReference>
<dbReference type="Pfam" id="PF00578">
    <property type="entry name" value="AhpC-TSA"/>
    <property type="match status" value="1"/>
</dbReference>
<dbReference type="GO" id="GO:0016491">
    <property type="term" value="F:oxidoreductase activity"/>
    <property type="evidence" value="ECO:0007669"/>
    <property type="project" value="InterPro"/>
</dbReference>
<organism evidence="2">
    <name type="scientific">marine sediment metagenome</name>
    <dbReference type="NCBI Taxonomy" id="412755"/>
    <lineage>
        <taxon>unclassified sequences</taxon>
        <taxon>metagenomes</taxon>
        <taxon>ecological metagenomes</taxon>
    </lineage>
</organism>
<dbReference type="PROSITE" id="PS51352">
    <property type="entry name" value="THIOREDOXIN_2"/>
    <property type="match status" value="1"/>
</dbReference>
<dbReference type="InterPro" id="IPR036249">
    <property type="entry name" value="Thioredoxin-like_sf"/>
</dbReference>
<sequence length="192" mass="22157">MTEEHIPKFGLPLGTKAPLIDSKDVFEKNINTTEILQNHRGVLIDFFRGAWWYYWKIQLSILNKTVSEFNKRNVKLITIASDKGRPLKKLAEKENYNFTVIADPEVKISKEYNVFGKPIDYEMIKVELAIPSTFLINPKGEIVWRYIGTKTNRPKMETIINAIDEKLWINSAIMDDSSIKKRDARGQPCPGL</sequence>
<dbReference type="InterPro" id="IPR000866">
    <property type="entry name" value="AhpC/TSA"/>
</dbReference>
<gene>
    <name evidence="2" type="ORF">LCGC14_3080120</name>
</gene>
<dbReference type="GO" id="GO:0016209">
    <property type="term" value="F:antioxidant activity"/>
    <property type="evidence" value="ECO:0007669"/>
    <property type="project" value="InterPro"/>
</dbReference>
<name>A0A0F8V7E5_9ZZZZ</name>
<dbReference type="SUPFAM" id="SSF52833">
    <property type="entry name" value="Thioredoxin-like"/>
    <property type="match status" value="1"/>
</dbReference>
<reference evidence="2" key="1">
    <citation type="journal article" date="2015" name="Nature">
        <title>Complex archaea that bridge the gap between prokaryotes and eukaryotes.</title>
        <authorList>
            <person name="Spang A."/>
            <person name="Saw J.H."/>
            <person name="Jorgensen S.L."/>
            <person name="Zaremba-Niedzwiedzka K."/>
            <person name="Martijn J."/>
            <person name="Lind A.E."/>
            <person name="van Eijk R."/>
            <person name="Schleper C."/>
            <person name="Guy L."/>
            <person name="Ettema T.J."/>
        </authorList>
    </citation>
    <scope>NUCLEOTIDE SEQUENCE</scope>
</reference>
<accession>A0A0F8V7E5</accession>
<evidence type="ECO:0000259" key="1">
    <source>
        <dbReference type="PROSITE" id="PS51352"/>
    </source>
</evidence>
<comment type="caution">
    <text evidence="2">The sequence shown here is derived from an EMBL/GenBank/DDBJ whole genome shotgun (WGS) entry which is preliminary data.</text>
</comment>
<dbReference type="Gene3D" id="3.40.30.10">
    <property type="entry name" value="Glutaredoxin"/>
    <property type="match status" value="1"/>
</dbReference>
<proteinExistence type="predicted"/>
<dbReference type="EMBL" id="LAZR01070477">
    <property type="protein sequence ID" value="KKK40382.1"/>
    <property type="molecule type" value="Genomic_DNA"/>
</dbReference>
<dbReference type="AlphaFoldDB" id="A0A0F8V7E5"/>
<protein>
    <recommendedName>
        <fullName evidence="1">Thioredoxin domain-containing protein</fullName>
    </recommendedName>
</protein>
<feature type="domain" description="Thioredoxin" evidence="1">
    <location>
        <begin position="11"/>
        <end position="165"/>
    </location>
</feature>
<evidence type="ECO:0000313" key="2">
    <source>
        <dbReference type="EMBL" id="KKK40382.1"/>
    </source>
</evidence>
<dbReference type="CDD" id="cd02966">
    <property type="entry name" value="TlpA_like_family"/>
    <property type="match status" value="1"/>
</dbReference>